<protein>
    <submittedName>
        <fullName evidence="4">DUF4352 domain-containing protein</fullName>
    </submittedName>
</protein>
<feature type="compositionally biased region" description="Polar residues" evidence="2">
    <location>
        <begin position="117"/>
        <end position="128"/>
    </location>
</feature>
<accession>A0A7K1FHI0</accession>
<dbReference type="Proteomes" id="UP000460221">
    <property type="component" value="Unassembled WGS sequence"/>
</dbReference>
<reference evidence="4 5" key="1">
    <citation type="submission" date="2019-11" db="EMBL/GenBank/DDBJ databases">
        <authorList>
            <person name="Jiang L.-Q."/>
        </authorList>
    </citation>
    <scope>NUCLEOTIDE SEQUENCE [LARGE SCALE GENOMIC DNA]</scope>
    <source>
        <strain evidence="4 5">YIM 132087</strain>
    </source>
</reference>
<dbReference type="InterPro" id="IPR029050">
    <property type="entry name" value="Immunoprotect_excell_Ig-like"/>
</dbReference>
<evidence type="ECO:0000256" key="2">
    <source>
        <dbReference type="SAM" id="MobiDB-lite"/>
    </source>
</evidence>
<evidence type="ECO:0000313" key="5">
    <source>
        <dbReference type="Proteomes" id="UP000460221"/>
    </source>
</evidence>
<feature type="chain" id="PRO_5038491708" evidence="3">
    <location>
        <begin position="32"/>
        <end position="259"/>
    </location>
</feature>
<dbReference type="Gene3D" id="2.60.40.1240">
    <property type="match status" value="1"/>
</dbReference>
<dbReference type="EMBL" id="WLYK01000001">
    <property type="protein sequence ID" value="MTD12743.1"/>
    <property type="molecule type" value="Genomic_DNA"/>
</dbReference>
<gene>
    <name evidence="4" type="ORF">GIS00_02130</name>
</gene>
<keyword evidence="5" id="KW-1185">Reference proteome</keyword>
<proteinExistence type="predicted"/>
<evidence type="ECO:0000256" key="1">
    <source>
        <dbReference type="ARBA" id="ARBA00022729"/>
    </source>
</evidence>
<dbReference type="PROSITE" id="PS51257">
    <property type="entry name" value="PROKAR_LIPOPROTEIN"/>
    <property type="match status" value="1"/>
</dbReference>
<evidence type="ECO:0000256" key="3">
    <source>
        <dbReference type="SAM" id="SignalP"/>
    </source>
</evidence>
<feature type="compositionally biased region" description="Low complexity" evidence="2">
    <location>
        <begin position="33"/>
        <end position="116"/>
    </location>
</feature>
<dbReference type="AlphaFoldDB" id="A0A7K1FHI0"/>
<feature type="signal peptide" evidence="3">
    <location>
        <begin position="1"/>
        <end position="31"/>
    </location>
</feature>
<keyword evidence="1 3" id="KW-0732">Signal</keyword>
<dbReference type="RefSeq" id="WP_154766749.1">
    <property type="nucleotide sequence ID" value="NZ_WLYK01000001.1"/>
</dbReference>
<name>A0A7K1FHI0_9ACTN</name>
<comment type="caution">
    <text evidence="4">The sequence shown here is derived from an EMBL/GenBank/DDBJ whole genome shotgun (WGS) entry which is preliminary data.</text>
</comment>
<evidence type="ECO:0000313" key="4">
    <source>
        <dbReference type="EMBL" id="MTD12743.1"/>
    </source>
</evidence>
<organism evidence="4 5">
    <name type="scientific">Nakamurella alba</name>
    <dbReference type="NCBI Taxonomy" id="2665158"/>
    <lineage>
        <taxon>Bacteria</taxon>
        <taxon>Bacillati</taxon>
        <taxon>Actinomycetota</taxon>
        <taxon>Actinomycetes</taxon>
        <taxon>Nakamurellales</taxon>
        <taxon>Nakamurellaceae</taxon>
        <taxon>Nakamurella</taxon>
    </lineage>
</organism>
<sequence length="259" mass="25304">MNPTTRRRAWRVAFPSAALATALLLTACTSAESPATSSSTAATTSSAAASGTAGTSATTISGTGSGSVAPSGSSTSGGAQPSGTGSASPSATSGTTSDDLQTTATRATTPVAPTSPGNIDQTVPSRAETTAPAVDLTETGNYGNGVTVLLDKITAVETAAELPGEVAGPGVRIDVSITNDSDAAIDLGNVVVDLQDKDGGPATFMTADPSAPFSGSLPPGETASAVYVFTIPATDRSGVTVTVRYSIDAPVVVFTGDAQ</sequence>
<feature type="region of interest" description="Disordered" evidence="2">
    <location>
        <begin position="33"/>
        <end position="133"/>
    </location>
</feature>